<evidence type="ECO:0000259" key="1">
    <source>
        <dbReference type="PROSITE" id="PS50879"/>
    </source>
</evidence>
<dbReference type="Proteomes" id="UP000317691">
    <property type="component" value="Unassembled WGS sequence"/>
</dbReference>
<sequence>MRYIVHTDGAARGNPGPAAIGIVVEDESRHTVYESSRTLGVHTNNEAEYLAIIAALQYLREIRAREADFYLDSELVVRQLNGRYKVKEPRLQSLHGQATMLLNAVPMHTIQHVPRKENARADALANEALDAEGLDAPPA</sequence>
<dbReference type="PANTHER" id="PTHR46387:SF2">
    <property type="entry name" value="RIBONUCLEASE HI"/>
    <property type="match status" value="1"/>
</dbReference>
<dbReference type="Pfam" id="PF13456">
    <property type="entry name" value="RVT_3"/>
    <property type="match status" value="1"/>
</dbReference>
<dbReference type="SUPFAM" id="SSF53098">
    <property type="entry name" value="Ribonuclease H-like"/>
    <property type="match status" value="1"/>
</dbReference>
<dbReference type="CDD" id="cd09279">
    <property type="entry name" value="RNase_HI_like"/>
    <property type="match status" value="1"/>
</dbReference>
<organism evidence="2 3">
    <name type="scientific">Eiseniibacteriota bacterium</name>
    <dbReference type="NCBI Taxonomy" id="2212470"/>
    <lineage>
        <taxon>Bacteria</taxon>
        <taxon>Candidatus Eiseniibacteriota</taxon>
    </lineage>
</organism>
<evidence type="ECO:0000313" key="3">
    <source>
        <dbReference type="Proteomes" id="UP000317691"/>
    </source>
</evidence>
<name>A0A538TSS9_UNCEI</name>
<gene>
    <name evidence="2" type="ORF">E6K79_01900</name>
</gene>
<dbReference type="PROSITE" id="PS50879">
    <property type="entry name" value="RNASE_H_1"/>
    <property type="match status" value="1"/>
</dbReference>
<evidence type="ECO:0000313" key="2">
    <source>
        <dbReference type="EMBL" id="TMQ66691.1"/>
    </source>
</evidence>
<comment type="caution">
    <text evidence="2">The sequence shown here is derived from an EMBL/GenBank/DDBJ whole genome shotgun (WGS) entry which is preliminary data.</text>
</comment>
<dbReference type="Gene3D" id="3.30.420.10">
    <property type="entry name" value="Ribonuclease H-like superfamily/Ribonuclease H"/>
    <property type="match status" value="1"/>
</dbReference>
<proteinExistence type="predicted"/>
<dbReference type="GO" id="GO:0003676">
    <property type="term" value="F:nucleic acid binding"/>
    <property type="evidence" value="ECO:0007669"/>
    <property type="project" value="InterPro"/>
</dbReference>
<accession>A0A538TSS9</accession>
<dbReference type="PANTHER" id="PTHR46387">
    <property type="entry name" value="POLYNUCLEOTIDYL TRANSFERASE, RIBONUCLEASE H-LIKE SUPERFAMILY PROTEIN"/>
    <property type="match status" value="1"/>
</dbReference>
<dbReference type="InterPro" id="IPR012337">
    <property type="entry name" value="RNaseH-like_sf"/>
</dbReference>
<reference evidence="2 3" key="1">
    <citation type="journal article" date="2019" name="Nat. Microbiol.">
        <title>Mediterranean grassland soil C-N compound turnover is dependent on rainfall and depth, and is mediated by genomically divergent microorganisms.</title>
        <authorList>
            <person name="Diamond S."/>
            <person name="Andeer P.F."/>
            <person name="Li Z."/>
            <person name="Crits-Christoph A."/>
            <person name="Burstein D."/>
            <person name="Anantharaman K."/>
            <person name="Lane K.R."/>
            <person name="Thomas B.C."/>
            <person name="Pan C."/>
            <person name="Northen T.R."/>
            <person name="Banfield J.F."/>
        </authorList>
    </citation>
    <scope>NUCLEOTIDE SEQUENCE [LARGE SCALE GENOMIC DNA]</scope>
    <source>
        <strain evidence="2">WS_9</strain>
    </source>
</reference>
<dbReference type="InterPro" id="IPR036397">
    <property type="entry name" value="RNaseH_sf"/>
</dbReference>
<dbReference type="AlphaFoldDB" id="A0A538TSS9"/>
<dbReference type="EMBL" id="VBOZ01000008">
    <property type="protein sequence ID" value="TMQ66691.1"/>
    <property type="molecule type" value="Genomic_DNA"/>
</dbReference>
<dbReference type="InterPro" id="IPR002156">
    <property type="entry name" value="RNaseH_domain"/>
</dbReference>
<protein>
    <submittedName>
        <fullName evidence="2">Ribonuclease HI family protein</fullName>
    </submittedName>
</protein>
<dbReference type="GO" id="GO:0004523">
    <property type="term" value="F:RNA-DNA hybrid ribonuclease activity"/>
    <property type="evidence" value="ECO:0007669"/>
    <property type="project" value="InterPro"/>
</dbReference>
<feature type="domain" description="RNase H type-1" evidence="1">
    <location>
        <begin position="1"/>
        <end position="130"/>
    </location>
</feature>